<dbReference type="InterPro" id="IPR058652">
    <property type="entry name" value="VapC50_C"/>
</dbReference>
<evidence type="ECO:0000259" key="1">
    <source>
        <dbReference type="Pfam" id="PF26343"/>
    </source>
</evidence>
<dbReference type="Pfam" id="PF26343">
    <property type="entry name" value="VapC50_C"/>
    <property type="match status" value="1"/>
</dbReference>
<evidence type="ECO:0000313" key="2">
    <source>
        <dbReference type="EMBL" id="QDK19083.1"/>
    </source>
</evidence>
<feature type="domain" description="VapC50 C-terminal" evidence="1">
    <location>
        <begin position="132"/>
        <end position="185"/>
    </location>
</feature>
<dbReference type="Proteomes" id="UP000317812">
    <property type="component" value="Chromosome"/>
</dbReference>
<protein>
    <submittedName>
        <fullName evidence="2">PIN domain-containing protein</fullName>
    </submittedName>
</protein>
<evidence type="ECO:0000313" key="3">
    <source>
        <dbReference type="Proteomes" id="UP000317812"/>
    </source>
</evidence>
<reference evidence="2 3" key="1">
    <citation type="submission" date="2019-01" db="EMBL/GenBank/DDBJ databases">
        <title>Florfenicol resistance in Enterobacteriaceae and whole-genome sequence analysis of florfenicol-resistant Leclercia adecarboxylata strain R25.</title>
        <authorList>
            <person name="Bao Q."/>
            <person name="Ying Y."/>
        </authorList>
    </citation>
    <scope>NUCLEOTIDE SEQUENCE [LARGE SCALE GENOMIC DNA]</scope>
    <source>
        <strain evidence="2 3">R25</strain>
    </source>
</reference>
<dbReference type="EMBL" id="CP035382">
    <property type="protein sequence ID" value="QDK19083.1"/>
    <property type="molecule type" value="Genomic_DNA"/>
</dbReference>
<name>A0AAP9DBB6_9ENTR</name>
<sequence length="191" mass="21748">MTHSPYPVVLDACVLYPSMLRDLLMHIGKTGLYQPKWTTQIHDEWQRNLLINRPDITADQLKRTEMLMNKAFGDACVSGYESIIDGLSLPDQDDRHVLAAAIRSDSEVIVTYNLVDFPGGNLAEFDVEALHPDEFLSDLFDLNHALVLEAVRMQRSHLRHPPLNPDQFLQGLLQLGLPKTVTELEKYRVMI</sequence>
<gene>
    <name evidence="2" type="ORF">ES815_12525</name>
</gene>
<proteinExistence type="predicted"/>
<dbReference type="AlphaFoldDB" id="A0AAP9DBB6"/>
<organism evidence="2 3">
    <name type="scientific">Leclercia adecarboxylata</name>
    <dbReference type="NCBI Taxonomy" id="83655"/>
    <lineage>
        <taxon>Bacteria</taxon>
        <taxon>Pseudomonadati</taxon>
        <taxon>Pseudomonadota</taxon>
        <taxon>Gammaproteobacteria</taxon>
        <taxon>Enterobacterales</taxon>
        <taxon>Enterobacteriaceae</taxon>
        <taxon>Leclercia</taxon>
    </lineage>
</organism>
<accession>A0AAP9DBB6</accession>